<gene>
    <name evidence="4" type="ORF">CA2015_1207</name>
</gene>
<dbReference type="AlphaFoldDB" id="A0A0H4P871"/>
<comment type="similarity">
    <text evidence="1">Belongs to the DSD1 family.</text>
</comment>
<dbReference type="Proteomes" id="UP000036520">
    <property type="component" value="Chromosome"/>
</dbReference>
<evidence type="ECO:0000259" key="3">
    <source>
        <dbReference type="SMART" id="SM01119"/>
    </source>
</evidence>
<accession>A0A0H4P871</accession>
<evidence type="ECO:0000256" key="2">
    <source>
        <dbReference type="ARBA" id="ARBA00023239"/>
    </source>
</evidence>
<dbReference type="InterPro" id="IPR001608">
    <property type="entry name" value="Ala_racemase_N"/>
</dbReference>
<protein>
    <submittedName>
        <fullName evidence="4">Low-specificity D-threonine aldolase</fullName>
    </submittedName>
</protein>
<reference evidence="4 5" key="1">
    <citation type="submission" date="2015-07" db="EMBL/GenBank/DDBJ databases">
        <authorList>
            <person name="Kim K.M."/>
        </authorList>
    </citation>
    <scope>NUCLEOTIDE SEQUENCE [LARGE SCALE GENOMIC DNA]</scope>
    <source>
        <strain evidence="4 5">KCTC 12363</strain>
    </source>
</reference>
<dbReference type="GO" id="GO:0008721">
    <property type="term" value="F:D-serine ammonia-lyase activity"/>
    <property type="evidence" value="ECO:0007669"/>
    <property type="project" value="TreeGrafter"/>
</dbReference>
<dbReference type="GO" id="GO:0036088">
    <property type="term" value="P:D-serine catabolic process"/>
    <property type="evidence" value="ECO:0007669"/>
    <property type="project" value="TreeGrafter"/>
</dbReference>
<dbReference type="EMBL" id="CP012040">
    <property type="protein sequence ID" value="AKP50656.1"/>
    <property type="molecule type" value="Genomic_DNA"/>
</dbReference>
<dbReference type="KEGG" id="camu:CA2015_1207"/>
<dbReference type="InterPro" id="IPR026956">
    <property type="entry name" value="D-ser_dehydrat-like_dom"/>
</dbReference>
<dbReference type="Gene3D" id="3.20.20.10">
    <property type="entry name" value="Alanine racemase"/>
    <property type="match status" value="1"/>
</dbReference>
<evidence type="ECO:0000256" key="1">
    <source>
        <dbReference type="ARBA" id="ARBA00005323"/>
    </source>
</evidence>
<keyword evidence="2" id="KW-0456">Lyase</keyword>
<dbReference type="InterPro" id="IPR042208">
    <property type="entry name" value="D-ser_dehydrat-like_sf"/>
</dbReference>
<dbReference type="STRING" id="320787.CA2015_1207"/>
<dbReference type="PANTHER" id="PTHR28004:SF2">
    <property type="entry name" value="D-SERINE DEHYDRATASE"/>
    <property type="match status" value="1"/>
</dbReference>
<evidence type="ECO:0000313" key="4">
    <source>
        <dbReference type="EMBL" id="AKP50656.1"/>
    </source>
</evidence>
<dbReference type="InterPro" id="IPR051466">
    <property type="entry name" value="D-amino_acid_metab_enzyme"/>
</dbReference>
<dbReference type="SMART" id="SM01119">
    <property type="entry name" value="D-ser_dehydrat"/>
    <property type="match status" value="1"/>
</dbReference>
<evidence type="ECO:0000313" key="5">
    <source>
        <dbReference type="Proteomes" id="UP000036520"/>
    </source>
</evidence>
<dbReference type="SUPFAM" id="SSF51419">
    <property type="entry name" value="PLP-binding barrel"/>
    <property type="match status" value="1"/>
</dbReference>
<dbReference type="Gene3D" id="2.40.37.20">
    <property type="entry name" value="D-serine dehydratase-like domain"/>
    <property type="match status" value="1"/>
</dbReference>
<dbReference type="PATRIC" id="fig|320787.5.peg.1333"/>
<proteinExistence type="inferred from homology"/>
<dbReference type="PANTHER" id="PTHR28004">
    <property type="entry name" value="ZGC:162816-RELATED"/>
    <property type="match status" value="1"/>
</dbReference>
<keyword evidence="5" id="KW-1185">Reference proteome</keyword>
<organism evidence="4 5">
    <name type="scientific">Cyclobacterium amurskyense</name>
    <dbReference type="NCBI Taxonomy" id="320787"/>
    <lineage>
        <taxon>Bacteria</taxon>
        <taxon>Pseudomonadati</taxon>
        <taxon>Bacteroidota</taxon>
        <taxon>Cytophagia</taxon>
        <taxon>Cytophagales</taxon>
        <taxon>Cyclobacteriaceae</taxon>
        <taxon>Cyclobacterium</taxon>
    </lineage>
</organism>
<dbReference type="OrthoDB" id="9788869at2"/>
<dbReference type="CDD" id="cd06821">
    <property type="entry name" value="PLPDE_III_D-TA"/>
    <property type="match status" value="1"/>
</dbReference>
<feature type="domain" description="D-serine dehydratase-like" evidence="3">
    <location>
        <begin position="261"/>
        <end position="351"/>
    </location>
</feature>
<dbReference type="Pfam" id="PF14031">
    <property type="entry name" value="D-ser_dehydrat"/>
    <property type="match status" value="1"/>
</dbReference>
<dbReference type="RefSeq" id="WP_048641080.1">
    <property type="nucleotide sequence ID" value="NZ_CP012040.1"/>
</dbReference>
<sequence length="370" mass="41151">MNDKWYQLNHPEKIDSPALLVYLDRAKENIQKVIKEVGTPDRLRPHIKTNKSAEACKLMMDAGIKAFKGATIAEIELLASIGVKDILLAYQPVGPKVDRFLALVSDYPDVKFHCLLDHINAAEALNEKALASNNKIGVYIDLNAGTNRTGVVPGKAAVDLFEQIYQLESLQITGFHLYDGHLRNPDLKLREIACDEGFAPISQMREELENKHKLTLDIIAGGTTTFPFHSKREHITCAPGTFIYWDEGYASGLPEQSFLYAALVLCRVISLPTSSYVCVDLGYKAIASENPLAERVKFLNAPNLVPVSHSEEHLVLEAGEGHAYKIGDVLYGVPIHICPTVASYQEAIVIQKGDQIDTWRTVARERRITF</sequence>
<dbReference type="InterPro" id="IPR029066">
    <property type="entry name" value="PLP-binding_barrel"/>
</dbReference>
<name>A0A0H4P871_9BACT</name>
<dbReference type="Pfam" id="PF01168">
    <property type="entry name" value="Ala_racemase_N"/>
    <property type="match status" value="1"/>
</dbReference>